<keyword evidence="5" id="KW-0143">Chaperone</keyword>
<gene>
    <name evidence="7" type="ORF">F3Y22_tig00111810pilonHSYRG00147</name>
</gene>
<evidence type="ECO:0000256" key="6">
    <source>
        <dbReference type="ARBA" id="ARBA00023242"/>
    </source>
</evidence>
<reference evidence="7" key="1">
    <citation type="submission" date="2019-09" db="EMBL/GenBank/DDBJ databases">
        <title>Draft genome information of white flower Hibiscus syriacus.</title>
        <authorList>
            <person name="Kim Y.-M."/>
        </authorList>
    </citation>
    <scope>NUCLEOTIDE SEQUENCE [LARGE SCALE GENOMIC DNA]</scope>
    <source>
        <strain evidence="7">YM2019G1</strain>
    </source>
</reference>
<dbReference type="InterPro" id="IPR036747">
    <property type="entry name" value="ASF1-like_sf"/>
</dbReference>
<sequence length="122" mass="13946">METFYVGSAEDETYDHLLESVLVGPVNVGTYRFAFQAISTDAAKTPDTSRIREEDVIGVTVLLLICSYLGQEFVRVGYYANNDYDDEQLREEPPPKVLIEKIRRNILSDKPMVTKFLHKFPP</sequence>
<keyword evidence="6" id="KW-0539">Nucleus</keyword>
<evidence type="ECO:0000256" key="4">
    <source>
        <dbReference type="ARBA" id="ARBA00023163"/>
    </source>
</evidence>
<dbReference type="EMBL" id="VEPZ02001435">
    <property type="protein sequence ID" value="KAE8673147.1"/>
    <property type="molecule type" value="Genomic_DNA"/>
</dbReference>
<comment type="caution">
    <text evidence="7">The sequence shown here is derived from an EMBL/GenBank/DDBJ whole genome shotgun (WGS) entry which is preliminary data.</text>
</comment>
<organism evidence="7 8">
    <name type="scientific">Hibiscus syriacus</name>
    <name type="common">Rose of Sharon</name>
    <dbReference type="NCBI Taxonomy" id="106335"/>
    <lineage>
        <taxon>Eukaryota</taxon>
        <taxon>Viridiplantae</taxon>
        <taxon>Streptophyta</taxon>
        <taxon>Embryophyta</taxon>
        <taxon>Tracheophyta</taxon>
        <taxon>Spermatophyta</taxon>
        <taxon>Magnoliopsida</taxon>
        <taxon>eudicotyledons</taxon>
        <taxon>Gunneridae</taxon>
        <taxon>Pentapetalae</taxon>
        <taxon>rosids</taxon>
        <taxon>malvids</taxon>
        <taxon>Malvales</taxon>
        <taxon>Malvaceae</taxon>
        <taxon>Malvoideae</taxon>
        <taxon>Hibiscus</taxon>
    </lineage>
</organism>
<evidence type="ECO:0000256" key="2">
    <source>
        <dbReference type="ARBA" id="ARBA00006051"/>
    </source>
</evidence>
<proteinExistence type="inferred from homology"/>
<dbReference type="SUPFAM" id="SSF101546">
    <property type="entry name" value="ASF1-like"/>
    <property type="match status" value="1"/>
</dbReference>
<keyword evidence="8" id="KW-1185">Reference proteome</keyword>
<keyword evidence="3" id="KW-0805">Transcription regulation</keyword>
<comment type="subcellular location">
    <subcellularLocation>
        <location evidence="1">Nucleus</location>
    </subcellularLocation>
</comment>
<dbReference type="Proteomes" id="UP000436088">
    <property type="component" value="Unassembled WGS sequence"/>
</dbReference>
<name>A0A6A2YEX8_HIBSY</name>
<dbReference type="InterPro" id="IPR006818">
    <property type="entry name" value="ASF1-like"/>
</dbReference>
<comment type="similarity">
    <text evidence="2">Belongs to the ASF1 family.</text>
</comment>
<dbReference type="GO" id="GO:0005634">
    <property type="term" value="C:nucleus"/>
    <property type="evidence" value="ECO:0007669"/>
    <property type="project" value="UniProtKB-SubCell"/>
</dbReference>
<protein>
    <submittedName>
        <fullName evidence="7">Protein FAR1-RELATED SEQUENCE 2-like isoform X1</fullName>
    </submittedName>
</protein>
<accession>A0A6A2YEX8</accession>
<keyword evidence="4" id="KW-0804">Transcription</keyword>
<evidence type="ECO:0000313" key="8">
    <source>
        <dbReference type="Proteomes" id="UP000436088"/>
    </source>
</evidence>
<evidence type="ECO:0000256" key="5">
    <source>
        <dbReference type="ARBA" id="ARBA00023186"/>
    </source>
</evidence>
<dbReference type="PANTHER" id="PTHR12040">
    <property type="entry name" value="ANTI-SILENCING PROTEIN 1"/>
    <property type="match status" value="1"/>
</dbReference>
<evidence type="ECO:0000313" key="7">
    <source>
        <dbReference type="EMBL" id="KAE8673147.1"/>
    </source>
</evidence>
<dbReference type="PANTHER" id="PTHR12040:SF18">
    <property type="entry name" value="HISTONE CHAPERONE ASF1B"/>
    <property type="match status" value="1"/>
</dbReference>
<dbReference type="GO" id="GO:0006335">
    <property type="term" value="P:DNA replication-dependent chromatin assembly"/>
    <property type="evidence" value="ECO:0007669"/>
    <property type="project" value="TreeGrafter"/>
</dbReference>
<dbReference type="Gene3D" id="2.60.40.1490">
    <property type="entry name" value="Histone chaperone ASF1-like"/>
    <property type="match status" value="1"/>
</dbReference>
<dbReference type="Pfam" id="PF04729">
    <property type="entry name" value="ASF1_hist_chap"/>
    <property type="match status" value="1"/>
</dbReference>
<evidence type="ECO:0000256" key="3">
    <source>
        <dbReference type="ARBA" id="ARBA00023015"/>
    </source>
</evidence>
<dbReference type="GO" id="GO:0042393">
    <property type="term" value="F:histone binding"/>
    <property type="evidence" value="ECO:0007669"/>
    <property type="project" value="TreeGrafter"/>
</dbReference>
<dbReference type="GO" id="GO:0000785">
    <property type="term" value="C:chromatin"/>
    <property type="evidence" value="ECO:0007669"/>
    <property type="project" value="TreeGrafter"/>
</dbReference>
<evidence type="ECO:0000256" key="1">
    <source>
        <dbReference type="ARBA" id="ARBA00004123"/>
    </source>
</evidence>
<dbReference type="AlphaFoldDB" id="A0A6A2YEX8"/>